<accession>A0A1W6EGE4</accession>
<organism evidence="2">
    <name type="scientific">Sarcinofilum mucosum</name>
    <name type="common">Green alga</name>
    <name type="synonym">Pseudoschizomeris mucosa</name>
    <dbReference type="NCBI Taxonomy" id="141643"/>
    <lineage>
        <taxon>Eukaryota</taxon>
        <taxon>Viridiplantae</taxon>
        <taxon>Chlorophyta</taxon>
        <taxon>core chlorophytes</taxon>
        <taxon>Ulvophyceae</taxon>
        <taxon>OUU clade</taxon>
        <taxon>Ulotrichales</taxon>
        <taxon>Sarcinofilaceae</taxon>
        <taxon>Sarcinofilum</taxon>
    </lineage>
</organism>
<dbReference type="InterPro" id="IPR043502">
    <property type="entry name" value="DNA/RNA_pol_sf"/>
</dbReference>
<evidence type="ECO:0000259" key="1">
    <source>
        <dbReference type="PROSITE" id="PS50878"/>
    </source>
</evidence>
<evidence type="ECO:0000313" key="2">
    <source>
        <dbReference type="EMBL" id="ARK14459.1"/>
    </source>
</evidence>
<keyword evidence="2" id="KW-0934">Plastid</keyword>
<protein>
    <submittedName>
        <fullName evidence="2">Putative reverse transcriptase</fullName>
    </submittedName>
</protein>
<reference evidence="2" key="1">
    <citation type="journal article" date="2017" name="Sci. Rep.">
        <title>Divergent copies of the large inverted repeat in the chloroplast genomes of ulvophycean green algae.</title>
        <authorList>
            <person name="Turmel M."/>
            <person name="Otis C."/>
            <person name="Lemieux C."/>
        </authorList>
    </citation>
    <scope>NUCLEOTIDE SEQUENCE</scope>
</reference>
<dbReference type="InterPro" id="IPR051083">
    <property type="entry name" value="GrpII_Intron_Splice-Mob/Def"/>
</dbReference>
<dbReference type="PANTHER" id="PTHR34047:SF8">
    <property type="entry name" value="PROTEIN YKFC"/>
    <property type="match status" value="1"/>
</dbReference>
<dbReference type="PANTHER" id="PTHR34047">
    <property type="entry name" value="NUCLEAR INTRON MATURASE 1, MITOCHONDRIAL-RELATED"/>
    <property type="match status" value="1"/>
</dbReference>
<proteinExistence type="predicted"/>
<name>A0A1W6EGE4_SARMC</name>
<dbReference type="AlphaFoldDB" id="A0A1W6EGE4"/>
<keyword evidence="2" id="KW-0150">Chloroplast</keyword>
<dbReference type="Pfam" id="PF00078">
    <property type="entry name" value="RVT_1"/>
    <property type="match status" value="1"/>
</dbReference>
<keyword evidence="2" id="KW-0548">Nucleotidyltransferase</keyword>
<keyword evidence="2" id="KW-0808">Transferase</keyword>
<dbReference type="RefSeq" id="YP_009367476.1">
    <property type="nucleotide sequence ID" value="NC_034709.1"/>
</dbReference>
<feature type="domain" description="Reverse transcriptase" evidence="1">
    <location>
        <begin position="1"/>
        <end position="126"/>
    </location>
</feature>
<geneLocation type="chloroplast" evidence="2"/>
<keyword evidence="2" id="KW-0695">RNA-directed DNA polymerase</keyword>
<sequence>MEKGFEGINHQILLDQIIAPARLKRCLKQCLKIGVVKHPEYPKQGTPQGRLLSPLLANITLNGIEQIHPLIRYADSIIFILKPEDSENEVLDQIKAFLKVRGLNISQKKTKTKATTSGFNFLGWHFKVLGSQR</sequence>
<dbReference type="EMBL" id="KY407656">
    <property type="protein sequence ID" value="ARK14459.1"/>
    <property type="molecule type" value="Genomic_DNA"/>
</dbReference>
<dbReference type="GO" id="GO:0003964">
    <property type="term" value="F:RNA-directed DNA polymerase activity"/>
    <property type="evidence" value="ECO:0007669"/>
    <property type="project" value="UniProtKB-KW"/>
</dbReference>
<dbReference type="GeneID" id="32884095"/>
<dbReference type="PROSITE" id="PS50878">
    <property type="entry name" value="RT_POL"/>
    <property type="match status" value="1"/>
</dbReference>
<gene>
    <name evidence="2" type="primary">orf133</name>
</gene>
<dbReference type="SUPFAM" id="SSF56672">
    <property type="entry name" value="DNA/RNA polymerases"/>
    <property type="match status" value="1"/>
</dbReference>
<dbReference type="InterPro" id="IPR000477">
    <property type="entry name" value="RT_dom"/>
</dbReference>